<dbReference type="EMBL" id="BARS01005412">
    <property type="protein sequence ID" value="GAF72989.1"/>
    <property type="molecule type" value="Genomic_DNA"/>
</dbReference>
<dbReference type="Pfam" id="PF01656">
    <property type="entry name" value="CbiA"/>
    <property type="match status" value="1"/>
</dbReference>
<comment type="caution">
    <text evidence="4">The sequence shown here is derived from an EMBL/GenBank/DDBJ whole genome shotgun (WGS) entry which is preliminary data.</text>
</comment>
<protein>
    <recommendedName>
        <fullName evidence="3">CobQ/CobB/MinD/ParA nucleotide binding domain-containing protein</fullName>
    </recommendedName>
</protein>
<accession>X0RW05</accession>
<keyword evidence="1" id="KW-0547">Nucleotide-binding</keyword>
<dbReference type="GO" id="GO:0005524">
    <property type="term" value="F:ATP binding"/>
    <property type="evidence" value="ECO:0007669"/>
    <property type="project" value="UniProtKB-KW"/>
</dbReference>
<evidence type="ECO:0000256" key="1">
    <source>
        <dbReference type="ARBA" id="ARBA00022741"/>
    </source>
</evidence>
<dbReference type="SUPFAM" id="SSF52540">
    <property type="entry name" value="P-loop containing nucleoside triphosphate hydrolases"/>
    <property type="match status" value="1"/>
</dbReference>
<keyword evidence="2" id="KW-0067">ATP-binding</keyword>
<gene>
    <name evidence="4" type="ORF">S01H1_10605</name>
</gene>
<feature type="non-terminal residue" evidence="4">
    <location>
        <position position="82"/>
    </location>
</feature>
<dbReference type="GO" id="GO:0051782">
    <property type="term" value="P:negative regulation of cell division"/>
    <property type="evidence" value="ECO:0007669"/>
    <property type="project" value="TreeGrafter"/>
</dbReference>
<dbReference type="InterPro" id="IPR050625">
    <property type="entry name" value="ParA/MinD_ATPase"/>
</dbReference>
<dbReference type="PANTHER" id="PTHR43384">
    <property type="entry name" value="SEPTUM SITE-DETERMINING PROTEIN MIND HOMOLOG, CHLOROPLASTIC-RELATED"/>
    <property type="match status" value="1"/>
</dbReference>
<dbReference type="InterPro" id="IPR002586">
    <property type="entry name" value="CobQ/CobB/MinD/ParA_Nub-bd_dom"/>
</dbReference>
<dbReference type="GO" id="GO:0009898">
    <property type="term" value="C:cytoplasmic side of plasma membrane"/>
    <property type="evidence" value="ECO:0007669"/>
    <property type="project" value="TreeGrafter"/>
</dbReference>
<feature type="domain" description="CobQ/CobB/MinD/ParA nucleotide binding" evidence="3">
    <location>
        <begin position="5"/>
        <end position="58"/>
    </location>
</feature>
<organism evidence="4">
    <name type="scientific">marine sediment metagenome</name>
    <dbReference type="NCBI Taxonomy" id="412755"/>
    <lineage>
        <taxon>unclassified sequences</taxon>
        <taxon>metagenomes</taxon>
        <taxon>ecological metagenomes</taxon>
    </lineage>
</organism>
<sequence length="82" mass="8686">MESKIIAVCGKGGVGKTFLTAAMVKLLADREDTKILAIDADPSFGLAPALGVKVKKTVNDIRSDLIDTIKKGKRTGDKSELL</sequence>
<dbReference type="GO" id="GO:0005829">
    <property type="term" value="C:cytosol"/>
    <property type="evidence" value="ECO:0007669"/>
    <property type="project" value="TreeGrafter"/>
</dbReference>
<dbReference type="Gene3D" id="3.40.50.300">
    <property type="entry name" value="P-loop containing nucleotide triphosphate hydrolases"/>
    <property type="match status" value="1"/>
</dbReference>
<dbReference type="AlphaFoldDB" id="X0RW05"/>
<name>X0RW05_9ZZZZ</name>
<dbReference type="GO" id="GO:0016887">
    <property type="term" value="F:ATP hydrolysis activity"/>
    <property type="evidence" value="ECO:0007669"/>
    <property type="project" value="TreeGrafter"/>
</dbReference>
<dbReference type="PANTHER" id="PTHR43384:SF6">
    <property type="entry name" value="SEPTUM SITE-DETERMINING PROTEIN MIND HOMOLOG, CHLOROPLASTIC"/>
    <property type="match status" value="1"/>
</dbReference>
<dbReference type="InterPro" id="IPR027417">
    <property type="entry name" value="P-loop_NTPase"/>
</dbReference>
<evidence type="ECO:0000313" key="4">
    <source>
        <dbReference type="EMBL" id="GAF72989.1"/>
    </source>
</evidence>
<proteinExistence type="predicted"/>
<evidence type="ECO:0000256" key="2">
    <source>
        <dbReference type="ARBA" id="ARBA00022840"/>
    </source>
</evidence>
<evidence type="ECO:0000259" key="3">
    <source>
        <dbReference type="Pfam" id="PF01656"/>
    </source>
</evidence>
<reference evidence="4" key="1">
    <citation type="journal article" date="2014" name="Front. Microbiol.">
        <title>High frequency of phylogenetically diverse reductive dehalogenase-homologous genes in deep subseafloor sedimentary metagenomes.</title>
        <authorList>
            <person name="Kawai M."/>
            <person name="Futagami T."/>
            <person name="Toyoda A."/>
            <person name="Takaki Y."/>
            <person name="Nishi S."/>
            <person name="Hori S."/>
            <person name="Arai W."/>
            <person name="Tsubouchi T."/>
            <person name="Morono Y."/>
            <person name="Uchiyama I."/>
            <person name="Ito T."/>
            <person name="Fujiyama A."/>
            <person name="Inagaki F."/>
            <person name="Takami H."/>
        </authorList>
    </citation>
    <scope>NUCLEOTIDE SEQUENCE</scope>
    <source>
        <strain evidence="4">Expedition CK06-06</strain>
    </source>
</reference>